<evidence type="ECO:0000313" key="1">
    <source>
        <dbReference type="EMBL" id="QJA87244.1"/>
    </source>
</evidence>
<accession>A0A6M3L0Q7</accession>
<dbReference type="EMBL" id="MT142691">
    <property type="protein sequence ID" value="QJA87244.1"/>
    <property type="molecule type" value="Genomic_DNA"/>
</dbReference>
<proteinExistence type="predicted"/>
<dbReference type="AlphaFoldDB" id="A0A6M3L0Q7"/>
<name>A0A6M3L0Q7_9ZZZZ</name>
<organism evidence="1">
    <name type="scientific">viral metagenome</name>
    <dbReference type="NCBI Taxonomy" id="1070528"/>
    <lineage>
        <taxon>unclassified sequences</taxon>
        <taxon>metagenomes</taxon>
        <taxon>organismal metagenomes</taxon>
    </lineage>
</organism>
<sequence>MNRCDICKEWYFYDSHKCSPRWLVWHPDDECDDLPVGSYATVVYADTANDAVVAYAEEWDSADSDYPIASDCECIYFRARPAEGGPVVEVCVSGEFTAEYWVVK</sequence>
<reference evidence="1" key="1">
    <citation type="submission" date="2020-03" db="EMBL/GenBank/DDBJ databases">
        <title>The deep terrestrial virosphere.</title>
        <authorList>
            <person name="Holmfeldt K."/>
            <person name="Nilsson E."/>
            <person name="Simone D."/>
            <person name="Lopez-Fernandez M."/>
            <person name="Wu X."/>
            <person name="de Brujin I."/>
            <person name="Lundin D."/>
            <person name="Andersson A."/>
            <person name="Bertilsson S."/>
            <person name="Dopson M."/>
        </authorList>
    </citation>
    <scope>NUCLEOTIDE SEQUENCE</scope>
    <source>
        <strain evidence="1">MM415B03027</strain>
    </source>
</reference>
<gene>
    <name evidence="1" type="ORF">MM415B03027_0012</name>
</gene>
<protein>
    <submittedName>
        <fullName evidence="1">Uncharacterized protein</fullName>
    </submittedName>
</protein>